<proteinExistence type="predicted"/>
<evidence type="ECO:0000313" key="1">
    <source>
        <dbReference type="EMBL" id="OQR91368.1"/>
    </source>
</evidence>
<protein>
    <submittedName>
        <fullName evidence="1">Uncharacterized protein</fullName>
    </submittedName>
</protein>
<dbReference type="OrthoDB" id="79149at2759"/>
<keyword evidence="2" id="KW-1185">Reference proteome</keyword>
<organism evidence="1 2">
    <name type="scientific">Achlya hypogyna</name>
    <name type="common">Oomycete</name>
    <name type="synonym">Protoachlya hypogyna</name>
    <dbReference type="NCBI Taxonomy" id="1202772"/>
    <lineage>
        <taxon>Eukaryota</taxon>
        <taxon>Sar</taxon>
        <taxon>Stramenopiles</taxon>
        <taxon>Oomycota</taxon>
        <taxon>Saprolegniomycetes</taxon>
        <taxon>Saprolegniales</taxon>
        <taxon>Achlyaceae</taxon>
        <taxon>Achlya</taxon>
    </lineage>
</organism>
<comment type="caution">
    <text evidence="1">The sequence shown here is derived from an EMBL/GenBank/DDBJ whole genome shotgun (WGS) entry which is preliminary data.</text>
</comment>
<sequence length="370" mass="41571">MLALPAAVLQSVVEFAVDDRPGAHTPLRLVSSSWNRALSALPLRCRVHVLSASAQQADRVVQITAVSASPFAYPVVANVHGNGHADYFVLVELHAWSWEVLETHEALVHLLKDLVVRATGSTHVIIADVVANASQCQPAKFVDDIGYEDTLDDRKWCRYKRSKSPPLAAFRAVRIRPGGLTRWREYNLNYHDFPQLQQLVLHQDEWYLNKSFERHPTLAALDLVVDGWSSYEQYDRQIDWSLTRIRHLQCPHLSPEIPIAYATVGLALPAELGKQEDVRPLPISVVTLVVSLGSGVALTDAHNAWLAVLSGSKGLQTLVLTVVDIPLANHKNLLLSLRREHPTLRILLERMHREWEEPGDVFPKHLRFTC</sequence>
<dbReference type="AlphaFoldDB" id="A0A1V9Z036"/>
<name>A0A1V9Z036_ACHHY</name>
<accession>A0A1V9Z036</accession>
<evidence type="ECO:0000313" key="2">
    <source>
        <dbReference type="Proteomes" id="UP000243579"/>
    </source>
</evidence>
<gene>
    <name evidence="1" type="ORF">ACHHYP_04749</name>
</gene>
<dbReference type="Proteomes" id="UP000243579">
    <property type="component" value="Unassembled WGS sequence"/>
</dbReference>
<reference evidence="1 2" key="1">
    <citation type="journal article" date="2014" name="Genome Biol. Evol.">
        <title>The secreted proteins of Achlya hypogyna and Thraustotheca clavata identify the ancestral oomycete secretome and reveal gene acquisitions by horizontal gene transfer.</title>
        <authorList>
            <person name="Misner I."/>
            <person name="Blouin N."/>
            <person name="Leonard G."/>
            <person name="Richards T.A."/>
            <person name="Lane C.E."/>
        </authorList>
    </citation>
    <scope>NUCLEOTIDE SEQUENCE [LARGE SCALE GENOMIC DNA]</scope>
    <source>
        <strain evidence="1 2">ATCC 48635</strain>
    </source>
</reference>
<dbReference type="EMBL" id="JNBR01000539">
    <property type="protein sequence ID" value="OQR91368.1"/>
    <property type="molecule type" value="Genomic_DNA"/>
</dbReference>